<reference evidence="8 9" key="1">
    <citation type="submission" date="2017-09" db="EMBL/GenBank/DDBJ databases">
        <title>Bacterial strain isolated from the female urinary microbiota.</title>
        <authorList>
            <person name="Thomas-White K."/>
            <person name="Kumar N."/>
            <person name="Forster S."/>
            <person name="Putonti C."/>
            <person name="Lawley T."/>
            <person name="Wolfe A.J."/>
        </authorList>
    </citation>
    <scope>NUCLEOTIDE SEQUENCE [LARGE SCALE GENOMIC DNA]</scope>
    <source>
        <strain evidence="8 9">UMB0683</strain>
    </source>
</reference>
<dbReference type="RefSeq" id="WP_104689167.1">
    <property type="nucleotide sequence ID" value="NZ_JBKTHY010000009.1"/>
</dbReference>
<feature type="domain" description="Phosphoribosyltransferase" evidence="7">
    <location>
        <begin position="54"/>
        <end position="153"/>
    </location>
</feature>
<dbReference type="HAMAP" id="MF_01208">
    <property type="entry name" value="PyrE"/>
    <property type="match status" value="1"/>
</dbReference>
<dbReference type="Gene3D" id="3.40.50.2020">
    <property type="match status" value="1"/>
</dbReference>
<protein>
    <recommendedName>
        <fullName evidence="2 6">Orotate phosphoribosyltransferase</fullName>
        <shortName evidence="6">OPRT</shortName>
        <shortName evidence="6">OPRTase</shortName>
        <ecNumber evidence="2 6">2.4.2.10</ecNumber>
    </recommendedName>
</protein>
<comment type="similarity">
    <text evidence="6">Belongs to the purine/pyrimidine phosphoribosyltransferase family. PyrE subfamily.</text>
</comment>
<feature type="binding site" evidence="6">
    <location>
        <position position="102"/>
    </location>
    <ligand>
        <name>5-phospho-alpha-D-ribose 1-diphosphate</name>
        <dbReference type="ChEBI" id="CHEBI:58017"/>
        <note>ligand shared between dimeric partners</note>
    </ligand>
</feature>
<comment type="pathway">
    <text evidence="1 6">Pyrimidine metabolism; UMP biosynthesis via de novo pathway; UMP from orotate: step 1/2.</text>
</comment>
<keyword evidence="3 6" id="KW-0328">Glycosyltransferase</keyword>
<evidence type="ECO:0000256" key="3">
    <source>
        <dbReference type="ARBA" id="ARBA00022676"/>
    </source>
</evidence>
<dbReference type="InterPro" id="IPR029057">
    <property type="entry name" value="PRTase-like"/>
</dbReference>
<dbReference type="OrthoDB" id="9802134at2"/>
<keyword evidence="6" id="KW-0460">Magnesium</keyword>
<dbReference type="Pfam" id="PF00156">
    <property type="entry name" value="Pribosyltran"/>
    <property type="match status" value="1"/>
</dbReference>
<feature type="binding site" evidence="6">
    <location>
        <position position="126"/>
    </location>
    <ligand>
        <name>orotate</name>
        <dbReference type="ChEBI" id="CHEBI:30839"/>
    </ligand>
</feature>
<dbReference type="Proteomes" id="UP000239920">
    <property type="component" value="Unassembled WGS sequence"/>
</dbReference>
<dbReference type="GO" id="GO:0019856">
    <property type="term" value="P:pyrimidine nucleobase biosynthetic process"/>
    <property type="evidence" value="ECO:0007669"/>
    <property type="project" value="TreeGrafter"/>
</dbReference>
<evidence type="ECO:0000256" key="4">
    <source>
        <dbReference type="ARBA" id="ARBA00022679"/>
    </source>
</evidence>
<evidence type="ECO:0000256" key="2">
    <source>
        <dbReference type="ARBA" id="ARBA00011971"/>
    </source>
</evidence>
<name>A0A2J6NLC4_9LACO</name>
<evidence type="ECO:0000256" key="5">
    <source>
        <dbReference type="ARBA" id="ARBA00022975"/>
    </source>
</evidence>
<evidence type="ECO:0000256" key="1">
    <source>
        <dbReference type="ARBA" id="ARBA00004889"/>
    </source>
</evidence>
<dbReference type="AlphaFoldDB" id="A0A2J6NLC4"/>
<gene>
    <name evidence="6" type="primary">pyrE</name>
    <name evidence="8" type="ORF">CK797_07620</name>
</gene>
<organism evidence="8 9">
    <name type="scientific">Limosilactobacillus pontis</name>
    <dbReference type="NCBI Taxonomy" id="35787"/>
    <lineage>
        <taxon>Bacteria</taxon>
        <taxon>Bacillati</taxon>
        <taxon>Bacillota</taxon>
        <taxon>Bacilli</taxon>
        <taxon>Lactobacillales</taxon>
        <taxon>Lactobacillaceae</taxon>
        <taxon>Limosilactobacillus</taxon>
    </lineage>
</organism>
<dbReference type="CDD" id="cd06223">
    <property type="entry name" value="PRTases_typeI"/>
    <property type="match status" value="1"/>
</dbReference>
<dbReference type="InterPro" id="IPR004467">
    <property type="entry name" value="Or_phspho_trans_dom"/>
</dbReference>
<dbReference type="PANTHER" id="PTHR19278">
    <property type="entry name" value="OROTATE PHOSPHORIBOSYLTRANSFERASE"/>
    <property type="match status" value="1"/>
</dbReference>
<sequence length="217" mass="23645">MTYSQSVAKALLDIHAVTLSPDKPYTWASGLKSPIYTDNRLTISYPDVRQAIYNGMEEQINLHFADADVIAGTATAGVPHAAWVAQEMGLPMVYVRSKPKDHGQGHQVEGVLKPGQKVVVIDDLISTGGSVLNAVRAINNTGAQVIGVVAVFTYQLQAAEQNFLANDLKYFAVTDYSTLIAEAKANHQISADHLKSLQLWRENPVKWSDDHKFNAAG</sequence>
<evidence type="ECO:0000256" key="6">
    <source>
        <dbReference type="HAMAP-Rule" id="MF_01208"/>
    </source>
</evidence>
<dbReference type="GO" id="GO:0004588">
    <property type="term" value="F:orotate phosphoribosyltransferase activity"/>
    <property type="evidence" value="ECO:0007669"/>
    <property type="project" value="UniProtKB-UniRule"/>
</dbReference>
<evidence type="ECO:0000313" key="8">
    <source>
        <dbReference type="EMBL" id="PMB82138.1"/>
    </source>
</evidence>
<dbReference type="UniPathway" id="UPA00070">
    <property type="reaction ID" value="UER00119"/>
</dbReference>
<proteinExistence type="inferred from homology"/>
<comment type="function">
    <text evidence="6">Catalyzes the transfer of a ribosyl phosphate group from 5-phosphoribose 1-diphosphate to orotate, leading to the formation of orotidine monophosphate (OMP).</text>
</comment>
<dbReference type="EC" id="2.4.2.10" evidence="2 6"/>
<dbReference type="PANTHER" id="PTHR19278:SF9">
    <property type="entry name" value="URIDINE 5'-MONOPHOSPHATE SYNTHASE"/>
    <property type="match status" value="1"/>
</dbReference>
<comment type="cofactor">
    <cofactor evidence="6">
        <name>Mg(2+)</name>
        <dbReference type="ChEBI" id="CHEBI:18420"/>
    </cofactor>
</comment>
<comment type="caution">
    <text evidence="8">The sequence shown here is derived from an EMBL/GenBank/DDBJ whole genome shotgun (WGS) entry which is preliminary data.</text>
</comment>
<dbReference type="GO" id="GO:0044205">
    <property type="term" value="P:'de novo' UMP biosynthetic process"/>
    <property type="evidence" value="ECO:0007669"/>
    <property type="project" value="UniProtKB-UniRule"/>
</dbReference>
<evidence type="ECO:0000313" key="9">
    <source>
        <dbReference type="Proteomes" id="UP000239920"/>
    </source>
</evidence>
<comment type="subunit">
    <text evidence="6">Homodimer.</text>
</comment>
<dbReference type="InterPro" id="IPR000836">
    <property type="entry name" value="PRTase_dom"/>
</dbReference>
<dbReference type="InterPro" id="IPR023031">
    <property type="entry name" value="OPRT"/>
</dbReference>
<dbReference type="SUPFAM" id="SSF53271">
    <property type="entry name" value="PRTase-like"/>
    <property type="match status" value="1"/>
</dbReference>
<dbReference type="GO" id="GO:0000287">
    <property type="term" value="F:magnesium ion binding"/>
    <property type="evidence" value="ECO:0007669"/>
    <property type="project" value="UniProtKB-UniRule"/>
</dbReference>
<keyword evidence="4 6" id="KW-0808">Transferase</keyword>
<comment type="caution">
    <text evidence="6">Lacks conserved residue(s) required for the propagation of feature annotation.</text>
</comment>
<accession>A0A2J6NLC4</accession>
<feature type="binding site" evidence="6">
    <location>
        <position position="96"/>
    </location>
    <ligand>
        <name>5-phospho-alpha-D-ribose 1-diphosphate</name>
        <dbReference type="ChEBI" id="CHEBI:58017"/>
        <note>ligand shared between dimeric partners</note>
    </ligand>
</feature>
<dbReference type="EMBL" id="PNFV01000009">
    <property type="protein sequence ID" value="PMB82138.1"/>
    <property type="molecule type" value="Genomic_DNA"/>
</dbReference>
<feature type="binding site" evidence="6">
    <location>
        <position position="100"/>
    </location>
    <ligand>
        <name>5-phospho-alpha-D-ribose 1-diphosphate</name>
        <dbReference type="ChEBI" id="CHEBI:58017"/>
        <note>ligand shared between dimeric partners</note>
    </ligand>
</feature>
<feature type="binding site" description="in other chain" evidence="6">
    <location>
        <begin position="122"/>
        <end position="130"/>
    </location>
    <ligand>
        <name>5-phospho-alpha-D-ribose 1-diphosphate</name>
        <dbReference type="ChEBI" id="CHEBI:58017"/>
        <note>ligand shared between dimeric partners</note>
    </ligand>
</feature>
<comment type="catalytic activity">
    <reaction evidence="6">
        <text>orotidine 5'-phosphate + diphosphate = orotate + 5-phospho-alpha-D-ribose 1-diphosphate</text>
        <dbReference type="Rhea" id="RHEA:10380"/>
        <dbReference type="ChEBI" id="CHEBI:30839"/>
        <dbReference type="ChEBI" id="CHEBI:33019"/>
        <dbReference type="ChEBI" id="CHEBI:57538"/>
        <dbReference type="ChEBI" id="CHEBI:58017"/>
        <dbReference type="EC" id="2.4.2.10"/>
    </reaction>
</comment>
<keyword evidence="5 6" id="KW-0665">Pyrimidine biosynthesis</keyword>
<dbReference type="NCBIfam" id="TIGR00336">
    <property type="entry name" value="pyrE"/>
    <property type="match status" value="1"/>
</dbReference>
<evidence type="ECO:0000259" key="7">
    <source>
        <dbReference type="Pfam" id="PF00156"/>
    </source>
</evidence>